<accession>A0ABT6R9B7</accession>
<keyword evidence="2" id="KW-1185">Reference proteome</keyword>
<dbReference type="InterPro" id="IPR027417">
    <property type="entry name" value="P-loop_NTPase"/>
</dbReference>
<comment type="caution">
    <text evidence="1">The sequence shown here is derived from an EMBL/GenBank/DDBJ whole genome shotgun (WGS) entry which is preliminary data.</text>
</comment>
<evidence type="ECO:0000313" key="1">
    <source>
        <dbReference type="EMBL" id="MDI3319158.1"/>
    </source>
</evidence>
<reference evidence="1 2" key="1">
    <citation type="submission" date="2023-05" db="EMBL/GenBank/DDBJ databases">
        <title>Genome sequence of Pinibacter sp. MAH-24.</title>
        <authorList>
            <person name="Huq M.A."/>
        </authorList>
    </citation>
    <scope>NUCLEOTIDE SEQUENCE [LARGE SCALE GENOMIC DNA]</scope>
    <source>
        <strain evidence="1 2">MAH-24</strain>
    </source>
</reference>
<dbReference type="Proteomes" id="UP001226434">
    <property type="component" value="Unassembled WGS sequence"/>
</dbReference>
<name>A0ABT6R9B7_9BACT</name>
<gene>
    <name evidence="1" type="ORF">QJ048_05205</name>
</gene>
<evidence type="ECO:0008006" key="3">
    <source>
        <dbReference type="Google" id="ProtNLM"/>
    </source>
</evidence>
<organism evidence="1 2">
    <name type="scientific">Pinibacter soli</name>
    <dbReference type="NCBI Taxonomy" id="3044211"/>
    <lineage>
        <taxon>Bacteria</taxon>
        <taxon>Pseudomonadati</taxon>
        <taxon>Bacteroidota</taxon>
        <taxon>Chitinophagia</taxon>
        <taxon>Chitinophagales</taxon>
        <taxon>Chitinophagaceae</taxon>
        <taxon>Pinibacter</taxon>
    </lineage>
</organism>
<dbReference type="RefSeq" id="WP_282333273.1">
    <property type="nucleotide sequence ID" value="NZ_JASBRG010000003.1"/>
</dbReference>
<protein>
    <recommendedName>
        <fullName evidence="3">AAA+ ATPase domain-containing protein</fullName>
    </recommendedName>
</protein>
<dbReference type="Gene3D" id="3.40.50.300">
    <property type="entry name" value="P-loop containing nucleotide triphosphate hydrolases"/>
    <property type="match status" value="1"/>
</dbReference>
<evidence type="ECO:0000313" key="2">
    <source>
        <dbReference type="Proteomes" id="UP001226434"/>
    </source>
</evidence>
<dbReference type="SUPFAM" id="SSF52540">
    <property type="entry name" value="P-loop containing nucleoside triphosphate hydrolases"/>
    <property type="match status" value="1"/>
</dbReference>
<proteinExistence type="predicted"/>
<sequence length="230" mass="26228">MKKETIEPSELEKPGNVTHEKIERGTSVTEVLETKIECLDFEGEWFDAFEKPQSTGVWFIWGNSGNGKTRFTYLLCKYLTKFGKVAYNSLEEGKVSRPMQKAFKQIGMSEVGGKLVTVCEDIQELTKRLERRKGPDIAVIDSVQYARLKKNEYLAFREKFKNTKLLIFISQTRGKLPAGSLANDIMFDANQKIWIEGFRAITKGRSIGPVGHYTIWNEGAAKYWGEPINN</sequence>
<dbReference type="EMBL" id="JASBRG010000003">
    <property type="protein sequence ID" value="MDI3319158.1"/>
    <property type="molecule type" value="Genomic_DNA"/>
</dbReference>